<feature type="repeat" description="WD" evidence="3">
    <location>
        <begin position="238"/>
        <end position="271"/>
    </location>
</feature>
<organism evidence="5 6">
    <name type="scientific">Zea mays</name>
    <name type="common">Maize</name>
    <dbReference type="NCBI Taxonomy" id="4577"/>
    <lineage>
        <taxon>Eukaryota</taxon>
        <taxon>Viridiplantae</taxon>
        <taxon>Streptophyta</taxon>
        <taxon>Embryophyta</taxon>
        <taxon>Tracheophyta</taxon>
        <taxon>Spermatophyta</taxon>
        <taxon>Magnoliopsida</taxon>
        <taxon>Liliopsida</taxon>
        <taxon>Poales</taxon>
        <taxon>Poaceae</taxon>
        <taxon>PACMAD clade</taxon>
        <taxon>Panicoideae</taxon>
        <taxon>Andropogonodae</taxon>
        <taxon>Andropogoneae</taxon>
        <taxon>Tripsacinae</taxon>
        <taxon>Zea</taxon>
    </lineage>
</organism>
<name>A0A804MYP5_MAIZE</name>
<evidence type="ECO:0000256" key="4">
    <source>
        <dbReference type="SAM" id="MobiDB-lite"/>
    </source>
</evidence>
<dbReference type="PROSITE" id="PS50294">
    <property type="entry name" value="WD_REPEATS_REGION"/>
    <property type="match status" value="1"/>
</dbReference>
<dbReference type="SUPFAM" id="SSF50978">
    <property type="entry name" value="WD40 repeat-like"/>
    <property type="match status" value="1"/>
</dbReference>
<dbReference type="InterPro" id="IPR001680">
    <property type="entry name" value="WD40_rpt"/>
</dbReference>
<proteinExistence type="predicted"/>
<dbReference type="Gene3D" id="2.130.10.10">
    <property type="entry name" value="YVTN repeat-like/Quinoprotein amine dehydrogenase"/>
    <property type="match status" value="2"/>
</dbReference>
<accession>A0A804MYP5</accession>
<evidence type="ECO:0000313" key="5">
    <source>
        <dbReference type="EnsemblPlants" id="Zm00001eb121640_P003"/>
    </source>
</evidence>
<evidence type="ECO:0000256" key="3">
    <source>
        <dbReference type="PROSITE-ProRule" id="PRU00221"/>
    </source>
</evidence>
<protein>
    <recommendedName>
        <fullName evidence="7">F-box family protein</fullName>
    </recommendedName>
</protein>
<feature type="compositionally biased region" description="Basic and acidic residues" evidence="4">
    <location>
        <begin position="466"/>
        <end position="477"/>
    </location>
</feature>
<evidence type="ECO:0000256" key="1">
    <source>
        <dbReference type="ARBA" id="ARBA00022574"/>
    </source>
</evidence>
<dbReference type="SMART" id="SM00320">
    <property type="entry name" value="WD40"/>
    <property type="match status" value="5"/>
</dbReference>
<dbReference type="InterPro" id="IPR036322">
    <property type="entry name" value="WD40_repeat_dom_sf"/>
</dbReference>
<keyword evidence="1 3" id="KW-0853">WD repeat</keyword>
<dbReference type="InterPro" id="IPR015943">
    <property type="entry name" value="WD40/YVTN_repeat-like_dom_sf"/>
</dbReference>
<dbReference type="OrthoDB" id="727118at2759"/>
<dbReference type="Pfam" id="PF00400">
    <property type="entry name" value="WD40"/>
    <property type="match status" value="2"/>
</dbReference>
<feature type="repeat" description="WD" evidence="3">
    <location>
        <begin position="188"/>
        <end position="233"/>
    </location>
</feature>
<feature type="region of interest" description="Disordered" evidence="4">
    <location>
        <begin position="466"/>
        <end position="495"/>
    </location>
</feature>
<dbReference type="FunCoup" id="A0A804MYP5">
    <property type="interactions" value="121"/>
</dbReference>
<evidence type="ECO:0000256" key="2">
    <source>
        <dbReference type="ARBA" id="ARBA00022737"/>
    </source>
</evidence>
<gene>
    <name evidence="5" type="primary">LOC100275548</name>
</gene>
<dbReference type="Gramene" id="Zm00001eb121640_T003">
    <property type="protein sequence ID" value="Zm00001eb121640_P003"/>
    <property type="gene ID" value="Zm00001eb121640"/>
</dbReference>
<keyword evidence="2" id="KW-0677">Repeat</keyword>
<evidence type="ECO:0000313" key="6">
    <source>
        <dbReference type="Proteomes" id="UP000007305"/>
    </source>
</evidence>
<dbReference type="PANTHER" id="PTHR22847:SF746">
    <property type="entry name" value="OS01G0185400 PROTEIN"/>
    <property type="match status" value="1"/>
</dbReference>
<keyword evidence="6" id="KW-1185">Reference proteome</keyword>
<dbReference type="InterPro" id="IPR036047">
    <property type="entry name" value="F-box-like_dom_sf"/>
</dbReference>
<evidence type="ECO:0008006" key="7">
    <source>
        <dbReference type="Google" id="ProtNLM"/>
    </source>
</evidence>
<dbReference type="EnsemblPlants" id="Zm00001eb121640_T003">
    <property type="protein sequence ID" value="Zm00001eb121640_P003"/>
    <property type="gene ID" value="Zm00001eb121640"/>
</dbReference>
<reference evidence="5" key="2">
    <citation type="submission" date="2019-07" db="EMBL/GenBank/DDBJ databases">
        <authorList>
            <person name="Seetharam A."/>
            <person name="Woodhouse M."/>
            <person name="Cannon E."/>
        </authorList>
    </citation>
    <scope>NUCLEOTIDE SEQUENCE [LARGE SCALE GENOMIC DNA]</scope>
    <source>
        <strain evidence="5">cv. B73</strain>
    </source>
</reference>
<dbReference type="AlphaFoldDB" id="A0A804MYP5"/>
<dbReference type="Proteomes" id="UP000007305">
    <property type="component" value="Chromosome 3"/>
</dbReference>
<dbReference type="PROSITE" id="PS50082">
    <property type="entry name" value="WD_REPEATS_2"/>
    <property type="match status" value="2"/>
</dbReference>
<sequence length="495" mass="54719">MSAPPVRTLADLDGDVLAHCAGYLGARDVASLAMACRPLRAAAYCDAVWYRLFRDQWPFEKVPCDALGLRELYIHRHTEIHQMKFGDPISALYYLDPAGTTPSHVMMDRNSIWFCQGPAAKKLNIDLPETEIVETHRNHSARITCLRLFPLIDTPLFRSDTQKNEKALVTSSTDRTIRLCWKGYSRCYKGHSAPVTALADRLLMDGESKLLASGGEDCTIRLWSMSTRAKNHPLIATFHGHEKALSFLSVAWHKSSLLVSCSKDSKVKVWDTVSPSSGSSSCVGSAHLNSNGPPIAMKCHESLCYIAAGAEVTAIDLRTMKKASVLALQNHRILSCEMMPSEWLICTGTKDRALLWDIRKAQELPNTVAEMQSSGPVTLLHLDQYKVVTGVPSDGQVHVWETRTGHSLNTLGCGEPSRLGVRSRVSAMAVDGCRIAMAGSSPEGCMLHYRDFATASAPVVSLPGKEKEVSRFWRPQEFDDSEEEDSKASWNNQTR</sequence>
<dbReference type="PANTHER" id="PTHR22847">
    <property type="entry name" value="WD40 REPEAT PROTEIN"/>
    <property type="match status" value="1"/>
</dbReference>
<dbReference type="InParanoid" id="A0A804MYP5"/>
<reference evidence="6" key="1">
    <citation type="submission" date="2015-12" db="EMBL/GenBank/DDBJ databases">
        <title>Update maize B73 reference genome by single molecule sequencing technologies.</title>
        <authorList>
            <consortium name="Maize Genome Sequencing Project"/>
            <person name="Ware D."/>
        </authorList>
    </citation>
    <scope>NUCLEOTIDE SEQUENCE [LARGE SCALE GENOMIC DNA]</scope>
    <source>
        <strain evidence="6">cv. B73</strain>
    </source>
</reference>
<reference evidence="5" key="3">
    <citation type="submission" date="2021-05" db="UniProtKB">
        <authorList>
            <consortium name="EnsemblPlants"/>
        </authorList>
    </citation>
    <scope>IDENTIFICATION</scope>
    <source>
        <strain evidence="5">cv. B73</strain>
    </source>
</reference>
<dbReference type="SUPFAM" id="SSF81383">
    <property type="entry name" value="F-box domain"/>
    <property type="match status" value="1"/>
</dbReference>